<organism evidence="3 4">
    <name type="scientific">Bombardia bombarda</name>
    <dbReference type="NCBI Taxonomy" id="252184"/>
    <lineage>
        <taxon>Eukaryota</taxon>
        <taxon>Fungi</taxon>
        <taxon>Dikarya</taxon>
        <taxon>Ascomycota</taxon>
        <taxon>Pezizomycotina</taxon>
        <taxon>Sordariomycetes</taxon>
        <taxon>Sordariomycetidae</taxon>
        <taxon>Sordariales</taxon>
        <taxon>Lasiosphaeriaceae</taxon>
        <taxon>Bombardia</taxon>
    </lineage>
</organism>
<dbReference type="Pfam" id="PF24476">
    <property type="entry name" value="DUF7580"/>
    <property type="match status" value="1"/>
</dbReference>
<proteinExistence type="predicted"/>
<dbReference type="AlphaFoldDB" id="A0AA39XB78"/>
<dbReference type="EMBL" id="JAULSR010000002">
    <property type="protein sequence ID" value="KAK0630476.1"/>
    <property type="molecule type" value="Genomic_DNA"/>
</dbReference>
<name>A0AA39XB78_9PEZI</name>
<dbReference type="PANTHER" id="PTHR35186">
    <property type="entry name" value="ANK_REP_REGION DOMAIN-CONTAINING PROTEIN"/>
    <property type="match status" value="1"/>
</dbReference>
<protein>
    <recommendedName>
        <fullName evidence="2">DUF7580 domain-containing protein</fullName>
    </recommendedName>
</protein>
<accession>A0AA39XB78</accession>
<evidence type="ECO:0000313" key="4">
    <source>
        <dbReference type="Proteomes" id="UP001174934"/>
    </source>
</evidence>
<feature type="region of interest" description="Disordered" evidence="1">
    <location>
        <begin position="1"/>
        <end position="20"/>
    </location>
</feature>
<dbReference type="InterPro" id="IPR056002">
    <property type="entry name" value="DUF7580"/>
</dbReference>
<keyword evidence="4" id="KW-1185">Reference proteome</keyword>
<evidence type="ECO:0000313" key="3">
    <source>
        <dbReference type="EMBL" id="KAK0630476.1"/>
    </source>
</evidence>
<feature type="compositionally biased region" description="Polar residues" evidence="1">
    <location>
        <begin position="1"/>
        <end position="15"/>
    </location>
</feature>
<dbReference type="PANTHER" id="PTHR35186:SF4">
    <property type="entry name" value="PRION-INHIBITION AND PROPAGATION HELO DOMAIN-CONTAINING PROTEIN"/>
    <property type="match status" value="1"/>
</dbReference>
<dbReference type="Proteomes" id="UP001174934">
    <property type="component" value="Unassembled WGS sequence"/>
</dbReference>
<sequence>MDSRGKSNVGSTPPNAQKPARISQQCMEFFQRAEAVVFKSIKGIYGQIGILVELCLRMRSHWTAEKHLDSGAEATQIRTEKAQAVTEGIKKGQNKAWNKRRCDITCTKFPKIPASKSPLHQKQRFFVAAAVSLGLLFFCDSDWMEEGWDGKDHVQLFTEGDMAHESGIVTISPTLSCILNSAPRSSPQARGEERPISDEERFQRHQILNKDPFVLGILLIELCLNKTFEQLCRPYRDDSDSRFSSSGATAVGDYEIALMLKDDVILDAGDLYGHAVERCLRCQFPGRDVTKRLSFQQFRTEYFEQVVAPVYATYDTIPGSLEEL</sequence>
<evidence type="ECO:0000259" key="2">
    <source>
        <dbReference type="Pfam" id="PF24476"/>
    </source>
</evidence>
<gene>
    <name evidence="3" type="ORF">B0T17DRAFT_636598</name>
</gene>
<evidence type="ECO:0000256" key="1">
    <source>
        <dbReference type="SAM" id="MobiDB-lite"/>
    </source>
</evidence>
<comment type="caution">
    <text evidence="3">The sequence shown here is derived from an EMBL/GenBank/DDBJ whole genome shotgun (WGS) entry which is preliminary data.</text>
</comment>
<reference evidence="3" key="1">
    <citation type="submission" date="2023-06" db="EMBL/GenBank/DDBJ databases">
        <title>Genome-scale phylogeny and comparative genomics of the fungal order Sordariales.</title>
        <authorList>
            <consortium name="Lawrence Berkeley National Laboratory"/>
            <person name="Hensen N."/>
            <person name="Bonometti L."/>
            <person name="Westerberg I."/>
            <person name="Brannstrom I.O."/>
            <person name="Guillou S."/>
            <person name="Cros-Aarteil S."/>
            <person name="Calhoun S."/>
            <person name="Haridas S."/>
            <person name="Kuo A."/>
            <person name="Mondo S."/>
            <person name="Pangilinan J."/>
            <person name="Riley R."/>
            <person name="LaButti K."/>
            <person name="Andreopoulos B."/>
            <person name="Lipzen A."/>
            <person name="Chen C."/>
            <person name="Yanf M."/>
            <person name="Daum C."/>
            <person name="Ng V."/>
            <person name="Clum A."/>
            <person name="Steindorff A."/>
            <person name="Ohm R."/>
            <person name="Martin F."/>
            <person name="Silar P."/>
            <person name="Natvig D."/>
            <person name="Lalanne C."/>
            <person name="Gautier V."/>
            <person name="Ament-velasquez S.L."/>
            <person name="Kruys A."/>
            <person name="Hutchinson M.I."/>
            <person name="Powell A.J."/>
            <person name="Barry K."/>
            <person name="Miller A.N."/>
            <person name="Grigoriev I.V."/>
            <person name="Debuchy R."/>
            <person name="Gladieux P."/>
            <person name="Thoren M.H."/>
            <person name="Johannesson H."/>
        </authorList>
    </citation>
    <scope>NUCLEOTIDE SEQUENCE</scope>
    <source>
        <strain evidence="3">SMH3391-2</strain>
    </source>
</reference>
<feature type="domain" description="DUF7580" evidence="2">
    <location>
        <begin position="113"/>
        <end position="309"/>
    </location>
</feature>